<dbReference type="Proteomes" id="UP001176941">
    <property type="component" value="Chromosome 34"/>
</dbReference>
<protein>
    <submittedName>
        <fullName evidence="2">Uncharacterized protein</fullName>
    </submittedName>
</protein>
<feature type="region of interest" description="Disordered" evidence="1">
    <location>
        <begin position="160"/>
        <end position="179"/>
    </location>
</feature>
<accession>A0ABN8ZNI4</accession>
<evidence type="ECO:0000313" key="3">
    <source>
        <dbReference type="Proteomes" id="UP001176941"/>
    </source>
</evidence>
<name>A0ABN8ZNI4_RANTA</name>
<organism evidence="2 3">
    <name type="scientific">Rangifer tarandus platyrhynchus</name>
    <name type="common">Svalbard reindeer</name>
    <dbReference type="NCBI Taxonomy" id="3082113"/>
    <lineage>
        <taxon>Eukaryota</taxon>
        <taxon>Metazoa</taxon>
        <taxon>Chordata</taxon>
        <taxon>Craniata</taxon>
        <taxon>Vertebrata</taxon>
        <taxon>Euteleostomi</taxon>
        <taxon>Mammalia</taxon>
        <taxon>Eutheria</taxon>
        <taxon>Laurasiatheria</taxon>
        <taxon>Artiodactyla</taxon>
        <taxon>Ruminantia</taxon>
        <taxon>Pecora</taxon>
        <taxon>Cervidae</taxon>
        <taxon>Odocoileinae</taxon>
        <taxon>Rangifer</taxon>
    </lineage>
</organism>
<reference evidence="2" key="1">
    <citation type="submission" date="2023-04" db="EMBL/GenBank/DDBJ databases">
        <authorList>
            <consortium name="ELIXIR-Norway"/>
        </authorList>
    </citation>
    <scope>NUCLEOTIDE SEQUENCE [LARGE SCALE GENOMIC DNA]</scope>
</reference>
<evidence type="ECO:0000313" key="2">
    <source>
        <dbReference type="EMBL" id="CAI9173791.1"/>
    </source>
</evidence>
<dbReference type="EMBL" id="OX460345">
    <property type="protein sequence ID" value="CAI9173791.1"/>
    <property type="molecule type" value="Genomic_DNA"/>
</dbReference>
<feature type="region of interest" description="Disordered" evidence="1">
    <location>
        <begin position="129"/>
        <end position="148"/>
    </location>
</feature>
<gene>
    <name evidence="2" type="ORF">MRATA1EN1_LOCUS22753</name>
</gene>
<evidence type="ECO:0000256" key="1">
    <source>
        <dbReference type="SAM" id="MobiDB-lite"/>
    </source>
</evidence>
<proteinExistence type="predicted"/>
<keyword evidence="3" id="KW-1185">Reference proteome</keyword>
<sequence length="227" mass="24141">MSDRMRDKFPLVLSALSMIKPHFSRIALQIWLVAGNWGGDGGLVGRSGEGASQLRKGVTLGASQRLCADAWDGLGSPGDAQIADGQRENGSAVRSENRNAQNAYVFDRILDLHLCPLPSLTSSVARSRVKGRHTQLVGTSQTDQARRAGLSCPGSLTGGATWSVGEESPGPAPASWAGRGFTSSGKVSVLRGLGHSSVFSSESRRYERKGLNWSGFSNEMDQQGVLR</sequence>